<accession>A0AAF0RU70</accession>
<organism evidence="1 2">
    <name type="scientific">Phage Phass-1</name>
    <dbReference type="NCBI Taxonomy" id="3043662"/>
    <lineage>
        <taxon>Viruses</taxon>
        <taxon>Duplodnaviria</taxon>
        <taxon>Heunggongvirae</taxon>
        <taxon>Uroviricota</taxon>
        <taxon>Caudoviricetes</taxon>
        <taxon>Caudoviricetes code 15 clade</taxon>
    </lineage>
</organism>
<reference evidence="1" key="1">
    <citation type="submission" date="2023-04" db="EMBL/GenBank/DDBJ databases">
        <title>Bacteriophage Phass-1 Discovered in the Human Gut Virome - the Founding Member of the Proposed New Family Phassviridae.</title>
        <authorList>
            <person name="Tikunov A.Y."/>
            <person name="Morozova V.V."/>
            <person name="Chechushkov A.V."/>
            <person name="Tikunova N.V."/>
        </authorList>
    </citation>
    <scope>NUCLEOTIDE SEQUENCE</scope>
</reference>
<name>A0AAF0RU70_9CAUD</name>
<evidence type="ECO:0000313" key="1">
    <source>
        <dbReference type="EMBL" id="WIC39550.1"/>
    </source>
</evidence>
<protein>
    <submittedName>
        <fullName evidence="1">Uncharacterized protein</fullName>
    </submittedName>
</protein>
<dbReference type="EMBL" id="OQ749652">
    <property type="protein sequence ID" value="WIC39550.1"/>
    <property type="molecule type" value="Genomic_DNA"/>
</dbReference>
<dbReference type="Proteomes" id="UP001237988">
    <property type="component" value="Segment"/>
</dbReference>
<sequence>MWGEKQQNHRLQYQPILIVLEVDLEKYSANQYLPIHQLHQGARYRQYHQKLLEVFRLLWCRHLQKPEQPYLLHSFANLQSILLMYPHLPYYQKPFSLYLLNYYQQNLKR</sequence>
<proteinExistence type="predicted"/>
<evidence type="ECO:0000313" key="2">
    <source>
        <dbReference type="Proteomes" id="UP001237988"/>
    </source>
</evidence>